<proteinExistence type="predicted"/>
<accession>A0AAD9W4B2</accession>
<dbReference type="Proteomes" id="UP001265746">
    <property type="component" value="Unassembled WGS sequence"/>
</dbReference>
<feature type="compositionally biased region" description="Acidic residues" evidence="1">
    <location>
        <begin position="379"/>
        <end position="402"/>
    </location>
</feature>
<sequence length="402" mass="45244">MAPHQWDNNLSPYQALGYPAAGPMYPRSDMEHMNYLDESGAPQHLRGFRNLYPINANANAAENIQQSVSNTNLAAAPTGSASNFPGAGAVQNQGGPQPILRLRDPDPSNAIANAADNIQQPASGAAAPTNPAPMTIAQRLDNGLIEDVEGLTREEEDELVDWAREKGMTWDAIRRKFKFPLQESTLRVRFRTRRMDRPPRVPEFTERDDELLLEAVEVLAGRHLDNVDDYIRRLWNSAQEYIQSHGGTTTAGPVTLKKRYWFLIEQTPQIRGDLEPSKAKWDHKSYEKYHVPGQEEADFEESNEDEPTGETSAGRGGEGQELNELQWNHAEYEQYDVPGLEEADFEDNPEEERSGDTSAPDGRAGPELMEFEWDHAEYEQYEVEDEEGADFEEDEDEGDHAS</sequence>
<reference evidence="2" key="1">
    <citation type="submission" date="2023-06" db="EMBL/GenBank/DDBJ databases">
        <authorList>
            <person name="Noh H."/>
        </authorList>
    </citation>
    <scope>NUCLEOTIDE SEQUENCE</scope>
    <source>
        <strain evidence="2">DUCC20226</strain>
    </source>
</reference>
<dbReference type="AlphaFoldDB" id="A0AAD9W4B2"/>
<dbReference type="EMBL" id="JAUJFL010000004">
    <property type="protein sequence ID" value="KAK2604750.1"/>
    <property type="molecule type" value="Genomic_DNA"/>
</dbReference>
<comment type="caution">
    <text evidence="2">The sequence shown here is derived from an EMBL/GenBank/DDBJ whole genome shotgun (WGS) entry which is preliminary data.</text>
</comment>
<name>A0AAD9W4B2_PHOAM</name>
<feature type="compositionally biased region" description="Acidic residues" evidence="1">
    <location>
        <begin position="295"/>
        <end position="308"/>
    </location>
</feature>
<feature type="compositionally biased region" description="Acidic residues" evidence="1">
    <location>
        <begin position="339"/>
        <end position="350"/>
    </location>
</feature>
<feature type="region of interest" description="Disordered" evidence="1">
    <location>
        <begin position="292"/>
        <end position="318"/>
    </location>
</feature>
<evidence type="ECO:0000313" key="2">
    <source>
        <dbReference type="EMBL" id="KAK2604750.1"/>
    </source>
</evidence>
<gene>
    <name evidence="2" type="ORF">N8I77_007651</name>
</gene>
<evidence type="ECO:0000256" key="1">
    <source>
        <dbReference type="SAM" id="MobiDB-lite"/>
    </source>
</evidence>
<feature type="region of interest" description="Disordered" evidence="1">
    <location>
        <begin position="335"/>
        <end position="402"/>
    </location>
</feature>
<organism evidence="2 3">
    <name type="scientific">Phomopsis amygdali</name>
    <name type="common">Fusicoccum amygdali</name>
    <dbReference type="NCBI Taxonomy" id="1214568"/>
    <lineage>
        <taxon>Eukaryota</taxon>
        <taxon>Fungi</taxon>
        <taxon>Dikarya</taxon>
        <taxon>Ascomycota</taxon>
        <taxon>Pezizomycotina</taxon>
        <taxon>Sordariomycetes</taxon>
        <taxon>Sordariomycetidae</taxon>
        <taxon>Diaporthales</taxon>
        <taxon>Diaporthaceae</taxon>
        <taxon>Diaporthe</taxon>
    </lineage>
</organism>
<feature type="region of interest" description="Disordered" evidence="1">
    <location>
        <begin position="75"/>
        <end position="112"/>
    </location>
</feature>
<evidence type="ECO:0000313" key="3">
    <source>
        <dbReference type="Proteomes" id="UP001265746"/>
    </source>
</evidence>
<protein>
    <recommendedName>
        <fullName evidence="4">Myb-like domain-containing protein</fullName>
    </recommendedName>
</protein>
<keyword evidence="3" id="KW-1185">Reference proteome</keyword>
<evidence type="ECO:0008006" key="4">
    <source>
        <dbReference type="Google" id="ProtNLM"/>
    </source>
</evidence>